<evidence type="ECO:0000256" key="2">
    <source>
        <dbReference type="ARBA" id="ARBA00023277"/>
    </source>
</evidence>
<dbReference type="AlphaFoldDB" id="A0A1M4W0B0"/>
<dbReference type="GO" id="GO:0005737">
    <property type="term" value="C:cytoplasm"/>
    <property type="evidence" value="ECO:0007669"/>
    <property type="project" value="InterPro"/>
</dbReference>
<protein>
    <recommendedName>
        <fullName evidence="5">L-fucose isomerase</fullName>
    </recommendedName>
</protein>
<keyword evidence="4" id="KW-1185">Reference proteome</keyword>
<dbReference type="RefSeq" id="WP_072850331.1">
    <property type="nucleotide sequence ID" value="NZ_FQVI01000005.1"/>
</dbReference>
<evidence type="ECO:0000313" key="3">
    <source>
        <dbReference type="EMBL" id="SHE74570.1"/>
    </source>
</evidence>
<dbReference type="Proteomes" id="UP000184245">
    <property type="component" value="Unassembled WGS sequence"/>
</dbReference>
<sequence length="444" mass="50354">MKTRVVPLQFASVEDKEFHRILDALKNIYREEVEFLDPVSVGEPVPEADAVLFPVLWVEVYKEIDTLLDTIHLPVIVLTTTVGVSLMFDWEAVAYMKSKGLQVFNPHSVELAKTVFRALALKREMKHQKFLIFQDTPGDGLIPEQFKIFYWWNEECTRSMQEKFGITIVRKSYKALGEKAKSISDDDARRELKRWNFPEEIPYERPVLGAIKMFLALREETDAEGDVVGCGVNCLNEAYFSDTTPCLAWNLLYQDRGIMWVCEGDTSSLMTQYLMGKTIDSAIFTTNIYPFLSGMPALSHEKIQEFPDVPDPDDHALLVHCGYLGCVPQCMSRKWTLRPPVLGWHSWDLVGENGVAVDAEVETGDVTLCKLHGDFEKIFVEKAVLEEYVQYPGSDCRNGGLIKVADGYDMMERICSHHVVVLTGKRSNQMKAVGEVFGIEVDLG</sequence>
<dbReference type="EMBL" id="FQVI01000005">
    <property type="protein sequence ID" value="SHE74570.1"/>
    <property type="molecule type" value="Genomic_DNA"/>
</dbReference>
<dbReference type="OrthoDB" id="5098076at2"/>
<dbReference type="SUPFAM" id="SSF53743">
    <property type="entry name" value="FucI/AraA N-terminal and middle domains"/>
    <property type="match status" value="1"/>
</dbReference>
<evidence type="ECO:0008006" key="5">
    <source>
        <dbReference type="Google" id="ProtNLM"/>
    </source>
</evidence>
<dbReference type="GO" id="GO:0005996">
    <property type="term" value="P:monosaccharide metabolic process"/>
    <property type="evidence" value="ECO:0007669"/>
    <property type="project" value="InterPro"/>
</dbReference>
<name>A0A1M4W0B0_9CLOT</name>
<dbReference type="InterPro" id="IPR009015">
    <property type="entry name" value="Fucose_isomerase_N/cen_sf"/>
</dbReference>
<proteinExistence type="predicted"/>
<keyword evidence="1" id="KW-0413">Isomerase</keyword>
<evidence type="ECO:0000256" key="1">
    <source>
        <dbReference type="ARBA" id="ARBA00023235"/>
    </source>
</evidence>
<gene>
    <name evidence="3" type="ORF">SAMN02745158_01418</name>
</gene>
<dbReference type="PANTHER" id="PTHR36120">
    <property type="entry name" value="FUCOSE ISOMERASE"/>
    <property type="match status" value="1"/>
</dbReference>
<organism evidence="3 4">
    <name type="scientific">Lactonifactor longoviformis DSM 17459</name>
    <dbReference type="NCBI Taxonomy" id="1122155"/>
    <lineage>
        <taxon>Bacteria</taxon>
        <taxon>Bacillati</taxon>
        <taxon>Bacillota</taxon>
        <taxon>Clostridia</taxon>
        <taxon>Eubacteriales</taxon>
        <taxon>Clostridiaceae</taxon>
        <taxon>Lactonifactor</taxon>
    </lineage>
</organism>
<dbReference type="PANTHER" id="PTHR36120:SF1">
    <property type="entry name" value="L-FUCOSE ISOMERASE C-TERMINAL DOMAIN-CONTAINING PROTEIN"/>
    <property type="match status" value="1"/>
</dbReference>
<keyword evidence="2" id="KW-0119">Carbohydrate metabolism</keyword>
<reference evidence="3 4" key="1">
    <citation type="submission" date="2016-11" db="EMBL/GenBank/DDBJ databases">
        <authorList>
            <person name="Jaros S."/>
            <person name="Januszkiewicz K."/>
            <person name="Wedrychowicz H."/>
        </authorList>
    </citation>
    <scope>NUCLEOTIDE SEQUENCE [LARGE SCALE GENOMIC DNA]</scope>
    <source>
        <strain evidence="3 4">DSM 17459</strain>
    </source>
</reference>
<dbReference type="STRING" id="1122155.SAMN02745158_01418"/>
<evidence type="ECO:0000313" key="4">
    <source>
        <dbReference type="Proteomes" id="UP000184245"/>
    </source>
</evidence>
<accession>A0A1M4W0B0</accession>
<dbReference type="GO" id="GO:0016861">
    <property type="term" value="F:intramolecular oxidoreductase activity, interconverting aldoses and ketoses"/>
    <property type="evidence" value="ECO:0007669"/>
    <property type="project" value="InterPro"/>
</dbReference>